<keyword evidence="8" id="KW-1185">Reference proteome</keyword>
<keyword evidence="3 4" id="KW-0287">Flowering</keyword>
<sequence>MESASGRSAAASKPQSLSPSPPTAQPDPDADRPPKAMTTAEVEAVIAALPAKKDALREAFHRLVACSPFPLPFTWDDLDAHISSLQSAIALRSLQLRVLDAARPVSAPATIGGDEKGKNQGEDETSEEEEEELVEEEVQETGEDEEDDDEKDDEEKEEVVEEEYEEVEVVEEYEEEVEEYEEVEVEEEYEEVEVVEEYEEEVEVEEEYEEVEVEEEYEEEEVEEEEEVMDANNAADKEKNADTEMQEEEEVMDANKAADKEKNADTEMQEEEEVKMEEQEELKVIEEVDDKEQKNGNVGKGKEEQESGEEMGKAVEEQQEAKKVSREQYIKEQTGEPKIVSSKEADLPLQGVDKDLMAACATMDSTSLVEFVCKIGRRQEYHLAMRHAQDAAALALRVVRGFLLKKQTKNNNVWENCVQLIRCVPEQSPEFSMSTIEQAKQLAKDWKNMIDKPENCGDLGILASWALLYFLISYNIVSEFGVDEIIRLFGTVPRKYQRRKCFELCKDLGLVSRINLIGYLIANGQQLSVIQLVHALDLVDEYPPLPLLEGYVEKAKGTALELLSKNASHKNPAVSKEIQSLRVAHTMLKQHTDSSQSVAILAEIDSLLAGYANKRSLINASTALTSNSWQQKETQQKQRQEQKPCDEGMKQNQENKKRKNEKQHEGQDSQLQGKKEKLQRKQEQRKQHKLQENKGQQPHKPRTQQRQRQRQPQPQHLYQPRPWVSAPGVLQPVVPHVAQFGPIGYGPAVMPGVQDAPFPVNFGVQFNPYQLNPIYHYPAFYPR</sequence>
<feature type="compositionally biased region" description="Low complexity" evidence="5">
    <location>
        <begin position="710"/>
        <end position="722"/>
    </location>
</feature>
<evidence type="ECO:0000313" key="8">
    <source>
        <dbReference type="Proteomes" id="UP000008810"/>
    </source>
</evidence>
<feature type="compositionally biased region" description="Basic and acidic residues" evidence="5">
    <location>
        <begin position="634"/>
        <end position="655"/>
    </location>
</feature>
<feature type="region of interest" description="Disordered" evidence="5">
    <location>
        <begin position="1"/>
        <end position="39"/>
    </location>
</feature>
<comment type="similarity">
    <text evidence="1 4">Belongs to the Frigida family.</text>
</comment>
<feature type="compositionally biased region" description="Basic residues" evidence="5">
    <location>
        <begin position="697"/>
        <end position="709"/>
    </location>
</feature>
<evidence type="ECO:0000256" key="5">
    <source>
        <dbReference type="SAM" id="MobiDB-lite"/>
    </source>
</evidence>
<organism evidence="6">
    <name type="scientific">Brachypodium distachyon</name>
    <name type="common">Purple false brome</name>
    <name type="synonym">Trachynia distachya</name>
    <dbReference type="NCBI Taxonomy" id="15368"/>
    <lineage>
        <taxon>Eukaryota</taxon>
        <taxon>Viridiplantae</taxon>
        <taxon>Streptophyta</taxon>
        <taxon>Embryophyta</taxon>
        <taxon>Tracheophyta</taxon>
        <taxon>Spermatophyta</taxon>
        <taxon>Magnoliopsida</taxon>
        <taxon>Liliopsida</taxon>
        <taxon>Poales</taxon>
        <taxon>Poaceae</taxon>
        <taxon>BOP clade</taxon>
        <taxon>Pooideae</taxon>
        <taxon>Stipodae</taxon>
        <taxon>Brachypodieae</taxon>
        <taxon>Brachypodium</taxon>
    </lineage>
</organism>
<feature type="region of interest" description="Disordered" evidence="5">
    <location>
        <begin position="627"/>
        <end position="722"/>
    </location>
</feature>
<feature type="compositionally biased region" description="Basic and acidic residues" evidence="5">
    <location>
        <begin position="256"/>
        <end position="265"/>
    </location>
</feature>
<dbReference type="PANTHER" id="PTHR31791:SF47">
    <property type="entry name" value="INACTIVE FRIGIDA-LIKE PROTEIN 2"/>
    <property type="match status" value="1"/>
</dbReference>
<dbReference type="GO" id="GO:0009908">
    <property type="term" value="P:flower development"/>
    <property type="evidence" value="ECO:0007669"/>
    <property type="project" value="UniProtKB-KW"/>
</dbReference>
<name>A0A0Q3RMX7_BRADI</name>
<feature type="region of interest" description="Disordered" evidence="5">
    <location>
        <begin position="107"/>
        <end position="330"/>
    </location>
</feature>
<dbReference type="Gramene" id="KQK14306">
    <property type="protein sequence ID" value="KQK14306"/>
    <property type="gene ID" value="BRADI_1g15317v3"/>
</dbReference>
<feature type="compositionally biased region" description="Acidic residues" evidence="5">
    <location>
        <begin position="267"/>
        <end position="280"/>
    </location>
</feature>
<dbReference type="OrthoDB" id="1166059at2759"/>
<evidence type="ECO:0000313" key="7">
    <source>
        <dbReference type="EnsemblPlants" id="KQK14306"/>
    </source>
</evidence>
<evidence type="ECO:0000256" key="1">
    <source>
        <dbReference type="ARBA" id="ARBA00008956"/>
    </source>
</evidence>
<dbReference type="GO" id="GO:0030154">
    <property type="term" value="P:cell differentiation"/>
    <property type="evidence" value="ECO:0007669"/>
    <property type="project" value="UniProtKB-KW"/>
</dbReference>
<evidence type="ECO:0000256" key="3">
    <source>
        <dbReference type="ARBA" id="ARBA00023089"/>
    </source>
</evidence>
<keyword evidence="4" id="KW-0217">Developmental protein</keyword>
<reference evidence="6" key="2">
    <citation type="submission" date="2017-06" db="EMBL/GenBank/DDBJ databases">
        <title>WGS assembly of Brachypodium distachyon.</title>
        <authorList>
            <consortium name="The International Brachypodium Initiative"/>
            <person name="Lucas S."/>
            <person name="Harmon-Smith M."/>
            <person name="Lail K."/>
            <person name="Tice H."/>
            <person name="Grimwood J."/>
            <person name="Bruce D."/>
            <person name="Barry K."/>
            <person name="Shu S."/>
            <person name="Lindquist E."/>
            <person name="Wang M."/>
            <person name="Pitluck S."/>
            <person name="Vogel J.P."/>
            <person name="Garvin D.F."/>
            <person name="Mockler T.C."/>
            <person name="Schmutz J."/>
            <person name="Rokhsar D."/>
            <person name="Bevan M.W."/>
        </authorList>
    </citation>
    <scope>NUCLEOTIDE SEQUENCE</scope>
    <source>
        <strain evidence="6">Bd21</strain>
    </source>
</reference>
<dbReference type="AlphaFoldDB" id="A0A0Q3RMX7"/>
<dbReference type="Proteomes" id="UP000008810">
    <property type="component" value="Chromosome 1"/>
</dbReference>
<evidence type="ECO:0000313" key="6">
    <source>
        <dbReference type="EMBL" id="KQK14306.1"/>
    </source>
</evidence>
<dbReference type="EnsemblPlants" id="KQK14306">
    <property type="protein sequence ID" value="KQK14306"/>
    <property type="gene ID" value="BRADI_1g15317v3"/>
</dbReference>
<reference evidence="7" key="3">
    <citation type="submission" date="2018-08" db="UniProtKB">
        <authorList>
            <consortium name="EnsemblPlants"/>
        </authorList>
    </citation>
    <scope>IDENTIFICATION</scope>
    <source>
        <strain evidence="7">cv. Bd21</strain>
    </source>
</reference>
<evidence type="ECO:0000256" key="2">
    <source>
        <dbReference type="ARBA" id="ARBA00022782"/>
    </source>
</evidence>
<dbReference type="ExpressionAtlas" id="A0A0Q3RMX7">
    <property type="expression patterns" value="baseline"/>
</dbReference>
<reference evidence="6 7" key="1">
    <citation type="journal article" date="2010" name="Nature">
        <title>Genome sequencing and analysis of the model grass Brachypodium distachyon.</title>
        <authorList>
            <consortium name="International Brachypodium Initiative"/>
        </authorList>
    </citation>
    <scope>NUCLEOTIDE SEQUENCE [LARGE SCALE GENOMIC DNA]</scope>
    <source>
        <strain evidence="6 7">Bd21</strain>
    </source>
</reference>
<feature type="compositionally biased region" description="Basic and acidic residues" evidence="5">
    <location>
        <begin position="281"/>
        <end position="330"/>
    </location>
</feature>
<proteinExistence type="inferred from homology"/>
<dbReference type="EMBL" id="CM000880">
    <property type="protein sequence ID" value="KQK14306.1"/>
    <property type="molecule type" value="Genomic_DNA"/>
</dbReference>
<feature type="compositionally biased region" description="Acidic residues" evidence="5">
    <location>
        <begin position="122"/>
        <end position="229"/>
    </location>
</feature>
<gene>
    <name evidence="7" type="primary">LOC100822902</name>
    <name evidence="6" type="ORF">BRADI_1g15317v3</name>
</gene>
<dbReference type="PANTHER" id="PTHR31791">
    <property type="entry name" value="FRIGIDA-LIKE PROTEIN 3-RELATED"/>
    <property type="match status" value="1"/>
</dbReference>
<accession>A0A0Q3RMX7</accession>
<keyword evidence="2 4" id="KW-0221">Differentiation</keyword>
<dbReference type="InterPro" id="IPR012474">
    <property type="entry name" value="Frigida"/>
</dbReference>
<evidence type="ECO:0000256" key="4">
    <source>
        <dbReference type="RuleBase" id="RU364012"/>
    </source>
</evidence>
<protein>
    <recommendedName>
        <fullName evidence="4">FRIGIDA-like protein</fullName>
    </recommendedName>
</protein>
<feature type="compositionally biased region" description="Basic and acidic residues" evidence="5">
    <location>
        <begin position="662"/>
        <end position="692"/>
    </location>
</feature>
<dbReference type="Pfam" id="PF07899">
    <property type="entry name" value="Frigida"/>
    <property type="match status" value="1"/>
</dbReference>